<dbReference type="InterPro" id="IPR051220">
    <property type="entry name" value="TFA_Chaperone"/>
</dbReference>
<organism evidence="1">
    <name type="scientific">Providencia stuartii</name>
    <dbReference type="NCBI Taxonomy" id="588"/>
    <lineage>
        <taxon>Bacteria</taxon>
        <taxon>Pseudomonadati</taxon>
        <taxon>Pseudomonadota</taxon>
        <taxon>Gammaproteobacteria</taxon>
        <taxon>Enterobacterales</taxon>
        <taxon>Morganellaceae</taxon>
        <taxon>Providencia</taxon>
    </lineage>
</organism>
<dbReference type="InterPro" id="IPR003458">
    <property type="entry name" value="Phage_T4_Gp38_tail_assem"/>
</dbReference>
<dbReference type="PANTHER" id="PTHR34413:SF2">
    <property type="entry name" value="PROPHAGE TAIL FIBER ASSEMBLY PROTEIN HOMOLOG TFAE-RELATED"/>
    <property type="match status" value="1"/>
</dbReference>
<dbReference type="AlphaFoldDB" id="A0AAI9DE35"/>
<dbReference type="Pfam" id="PF02413">
    <property type="entry name" value="Caudo_TAP"/>
    <property type="match status" value="1"/>
</dbReference>
<proteinExistence type="predicted"/>
<reference evidence="1" key="1">
    <citation type="submission" date="2024-02" db="EMBL/GenBank/DDBJ databases">
        <authorList>
            <consortium name="Clinical and Environmental Microbiology Branch: Whole genome sequencing antimicrobial resistance pathogens in the healthcare setting"/>
        </authorList>
    </citation>
    <scope>NUCLEOTIDE SEQUENCE</scope>
    <source>
        <strain evidence="1">2021GO-0154</strain>
    </source>
</reference>
<dbReference type="PANTHER" id="PTHR34413">
    <property type="entry name" value="PROPHAGE TAIL FIBER ASSEMBLY PROTEIN HOMOLOG TFAE-RELATED-RELATED"/>
    <property type="match status" value="1"/>
</dbReference>
<protein>
    <submittedName>
        <fullName evidence="1">Tail fiber assembly protein</fullName>
    </submittedName>
</protein>
<dbReference type="EMBL" id="ABMABF030000011">
    <property type="protein sequence ID" value="EMJ5135418.1"/>
    <property type="molecule type" value="Genomic_DNA"/>
</dbReference>
<gene>
    <name evidence="1" type="ORF">RG298_003170</name>
</gene>
<evidence type="ECO:0000313" key="1">
    <source>
        <dbReference type="EMBL" id="EMJ5135418.1"/>
    </source>
</evidence>
<name>A0AAI9DE35_PROST</name>
<comment type="caution">
    <text evidence="1">The sequence shown here is derived from an EMBL/GenBank/DDBJ whole genome shotgun (WGS) entry which is preliminary data.</text>
</comment>
<sequence length="205" mass="23243">MKYTLDIQKAQFDEQGLAIAAGWAEVYICDPMTREYVRASLDNVPFGGSVVADAYLDKPEIPTESGIAIIRSEDEKSWLYVADNRGKTAYHTEIRQPLEINFIGDLPSDLTLLAPKTEFDKWNGKKWVTDTEAQKAALIAQAEQEKVQRLDEANTTIMYLQDAIEVGLDDDDYQAKLTAWKTYRVLLNRVDTLLAPDIDWPIKPE</sequence>
<accession>A0AAI9DE35</accession>